<dbReference type="InterPro" id="IPR003439">
    <property type="entry name" value="ABC_transporter-like_ATP-bd"/>
</dbReference>
<dbReference type="FunFam" id="3.40.50.300:FF:000421">
    <property type="entry name" value="Branched-chain amino acid ABC transporter ATP-binding protein"/>
    <property type="match status" value="1"/>
</dbReference>
<evidence type="ECO:0000256" key="5">
    <source>
        <dbReference type="ARBA" id="ARBA00056071"/>
    </source>
</evidence>
<dbReference type="CDD" id="cd03219">
    <property type="entry name" value="ABC_Mj1267_LivG_branched"/>
    <property type="match status" value="1"/>
</dbReference>
<dbReference type="InterPro" id="IPR003593">
    <property type="entry name" value="AAA+_ATPase"/>
</dbReference>
<dbReference type="EMBL" id="DQVR01000079">
    <property type="protein sequence ID" value="HIQ24111.1"/>
    <property type="molecule type" value="Genomic_DNA"/>
</dbReference>
<dbReference type="PANTHER" id="PTHR45772:SF9">
    <property type="entry name" value="CONSERVED COMPONENT OF ABC TRANSPORTER FOR NATURAL AMINO ACIDS"/>
    <property type="match status" value="1"/>
</dbReference>
<dbReference type="GO" id="GO:0005886">
    <property type="term" value="C:plasma membrane"/>
    <property type="evidence" value="ECO:0007669"/>
    <property type="project" value="TreeGrafter"/>
</dbReference>
<evidence type="ECO:0000256" key="4">
    <source>
        <dbReference type="ARBA" id="ARBA00022970"/>
    </source>
</evidence>
<keyword evidence="1" id="KW-0813">Transport</keyword>
<evidence type="ECO:0000256" key="2">
    <source>
        <dbReference type="ARBA" id="ARBA00022741"/>
    </source>
</evidence>
<keyword evidence="2" id="KW-0547">Nucleotide-binding</keyword>
<keyword evidence="4" id="KW-0029">Amino-acid transport</keyword>
<keyword evidence="3 8" id="KW-0067">ATP-binding</keyword>
<dbReference type="GO" id="GO:0006865">
    <property type="term" value="P:amino acid transport"/>
    <property type="evidence" value="ECO:0007669"/>
    <property type="project" value="UniProtKB-KW"/>
</dbReference>
<evidence type="ECO:0000259" key="7">
    <source>
        <dbReference type="PROSITE" id="PS50893"/>
    </source>
</evidence>
<dbReference type="PROSITE" id="PS50893">
    <property type="entry name" value="ABC_TRANSPORTER_2"/>
    <property type="match status" value="1"/>
</dbReference>
<evidence type="ECO:0000313" key="9">
    <source>
        <dbReference type="Proteomes" id="UP000600071"/>
    </source>
</evidence>
<dbReference type="SMART" id="SM00382">
    <property type="entry name" value="AAA"/>
    <property type="match status" value="1"/>
</dbReference>
<dbReference type="Gene3D" id="3.40.50.300">
    <property type="entry name" value="P-loop containing nucleotide triphosphate hydrolases"/>
    <property type="match status" value="1"/>
</dbReference>
<dbReference type="InterPro" id="IPR027417">
    <property type="entry name" value="P-loop_NTPase"/>
</dbReference>
<evidence type="ECO:0000256" key="1">
    <source>
        <dbReference type="ARBA" id="ARBA00022448"/>
    </source>
</evidence>
<protein>
    <recommendedName>
        <fullName evidence="6">Probable branched-chain amino acid transport ATP-binding protein LivG</fullName>
    </recommendedName>
</protein>
<sequence>MVFQVPLLDRKRIAESGEPSCSGDKILCVEKVKKYFGGVRAVDGVSLSIPRRSIVGLIGPNGSGKTTLFNLIAGYYKPDSGEIWFDGKRIDGLPPYEIYKYGLVRTFQTPRMWTSLTVFENVITSAKDQRGESPLAALVKKLWAGQEREIARRAWNILGVVQLQHVAANMSTDISGGQMKLTEIGRALNAEPKMLLLDEPAAGVNPTLARNIFENIVKLRDELGITFFIIEHRLEILFDYVDYVYVMHQGRIIAQGKPAEVAENPAVVDIYMGG</sequence>
<evidence type="ECO:0000313" key="8">
    <source>
        <dbReference type="EMBL" id="HIQ24111.1"/>
    </source>
</evidence>
<dbReference type="Proteomes" id="UP000600071">
    <property type="component" value="Unassembled WGS sequence"/>
</dbReference>
<feature type="domain" description="ABC transporter" evidence="7">
    <location>
        <begin position="27"/>
        <end position="274"/>
    </location>
</feature>
<dbReference type="SUPFAM" id="SSF52540">
    <property type="entry name" value="P-loop containing nucleoside triphosphate hydrolases"/>
    <property type="match status" value="1"/>
</dbReference>
<dbReference type="GO" id="GO:0016887">
    <property type="term" value="F:ATP hydrolysis activity"/>
    <property type="evidence" value="ECO:0007669"/>
    <property type="project" value="InterPro"/>
</dbReference>
<evidence type="ECO:0000256" key="6">
    <source>
        <dbReference type="ARBA" id="ARBA00072811"/>
    </source>
</evidence>
<proteinExistence type="predicted"/>
<comment type="caution">
    <text evidence="8">The sequence shown here is derived from an EMBL/GenBank/DDBJ whole genome shotgun (WGS) entry which is preliminary data.</text>
</comment>
<dbReference type="Pfam" id="PF12399">
    <property type="entry name" value="BCA_ABC_TP_C"/>
    <property type="match status" value="1"/>
</dbReference>
<comment type="function">
    <text evidence="5">Probable component of a branched-chain amino-acid transport system.</text>
</comment>
<evidence type="ECO:0000256" key="3">
    <source>
        <dbReference type="ARBA" id="ARBA00022840"/>
    </source>
</evidence>
<reference evidence="8" key="1">
    <citation type="journal article" date="2020" name="ISME J.">
        <title>Gammaproteobacteria mediating utilization of methyl-, sulfur- and petroleum organic compounds in deep ocean hydrothermal plumes.</title>
        <authorList>
            <person name="Zhou Z."/>
            <person name="Liu Y."/>
            <person name="Pan J."/>
            <person name="Cron B.R."/>
            <person name="Toner B.M."/>
            <person name="Anantharaman K."/>
            <person name="Breier J.A."/>
            <person name="Dick G.J."/>
            <person name="Li M."/>
        </authorList>
    </citation>
    <scope>NUCLEOTIDE SEQUENCE</scope>
    <source>
        <strain evidence="8">SZUA-1523</strain>
    </source>
</reference>
<dbReference type="GO" id="GO:0005524">
    <property type="term" value="F:ATP binding"/>
    <property type="evidence" value="ECO:0007669"/>
    <property type="project" value="UniProtKB-KW"/>
</dbReference>
<dbReference type="PANTHER" id="PTHR45772">
    <property type="entry name" value="CONSERVED COMPONENT OF ABC TRANSPORTER FOR NATURAL AMINO ACIDS-RELATED"/>
    <property type="match status" value="1"/>
</dbReference>
<dbReference type="Pfam" id="PF00005">
    <property type="entry name" value="ABC_tran"/>
    <property type="match status" value="1"/>
</dbReference>
<name>A0A832ZTF5_9CREN</name>
<dbReference type="InterPro" id="IPR051120">
    <property type="entry name" value="ABC_AA/LPS_Transport"/>
</dbReference>
<accession>A0A832ZTF5</accession>
<organism evidence="8 9">
    <name type="scientific">Pyrodictium delaneyi</name>
    <dbReference type="NCBI Taxonomy" id="1273541"/>
    <lineage>
        <taxon>Archaea</taxon>
        <taxon>Thermoproteota</taxon>
        <taxon>Thermoprotei</taxon>
        <taxon>Desulfurococcales</taxon>
        <taxon>Pyrodictiaceae</taxon>
        <taxon>Pyrodictium</taxon>
    </lineage>
</organism>
<dbReference type="InterPro" id="IPR032823">
    <property type="entry name" value="BCA_ABC_TP_C"/>
</dbReference>
<gene>
    <name evidence="8" type="ORF">EYH50_03590</name>
</gene>
<dbReference type="AlphaFoldDB" id="A0A832ZTF5"/>